<reference evidence="2" key="1">
    <citation type="submission" date="2022-06" db="EMBL/GenBank/DDBJ databases">
        <title>Devosia sp. XJ19-45 genome assembly.</title>
        <authorList>
            <person name="Li B."/>
            <person name="Cai M."/>
            <person name="Nie G."/>
            <person name="Li W."/>
        </authorList>
    </citation>
    <scope>NUCLEOTIDE SEQUENCE</scope>
    <source>
        <strain evidence="2">XJ19-45</strain>
    </source>
</reference>
<dbReference type="Pfam" id="PF01890">
    <property type="entry name" value="CbiG_C"/>
    <property type="match status" value="1"/>
</dbReference>
<dbReference type="AlphaFoldDB" id="A0A9Q4FTU4"/>
<dbReference type="InterPro" id="IPR002750">
    <property type="entry name" value="CobE/GbiG_C"/>
</dbReference>
<sequence>MNSDSVDPASTVPALNRAGIIAGLGLRKLARLNEVLELLDASLSAAGFCRSDLAALTTLDAKSDHPALIGVAGLLNVPILPMRADRLDQQVPNPSERVFALARVPSVAEATALAFGPLLLEKQISANVTCALSRYGAGSSSAARASSTLATSSAGP</sequence>
<keyword evidence="3" id="KW-1185">Reference proteome</keyword>
<dbReference type="GO" id="GO:0009236">
    <property type="term" value="P:cobalamin biosynthetic process"/>
    <property type="evidence" value="ECO:0007669"/>
    <property type="project" value="InterPro"/>
</dbReference>
<dbReference type="InterPro" id="IPR052553">
    <property type="entry name" value="CbiG_hydrolase"/>
</dbReference>
<dbReference type="PANTHER" id="PTHR37477:SF1">
    <property type="entry name" value="COBALT-PRECORRIN-5A HYDROLASE"/>
    <property type="match status" value="1"/>
</dbReference>
<organism evidence="2 3">
    <name type="scientific">Devosia ureilytica</name>
    <dbReference type="NCBI Taxonomy" id="2952754"/>
    <lineage>
        <taxon>Bacteria</taxon>
        <taxon>Pseudomonadati</taxon>
        <taxon>Pseudomonadota</taxon>
        <taxon>Alphaproteobacteria</taxon>
        <taxon>Hyphomicrobiales</taxon>
        <taxon>Devosiaceae</taxon>
        <taxon>Devosia</taxon>
    </lineage>
</organism>
<dbReference type="Gene3D" id="3.30.420.180">
    <property type="entry name" value="CobE/GbiG C-terminal domain"/>
    <property type="match status" value="1"/>
</dbReference>
<accession>A0A9Q4FTU4</accession>
<comment type="caution">
    <text evidence="2">The sequence shown here is derived from an EMBL/GenBank/DDBJ whole genome shotgun (WGS) entry which is preliminary data.</text>
</comment>
<dbReference type="InterPro" id="IPR036518">
    <property type="entry name" value="CobE/GbiG_C_sf"/>
</dbReference>
<feature type="domain" description="CobE/GbiG C-terminal" evidence="1">
    <location>
        <begin position="20"/>
        <end position="132"/>
    </location>
</feature>
<name>A0A9Q4FTU4_9HYPH</name>
<proteinExistence type="predicted"/>
<gene>
    <name evidence="2" type="ORF">NF348_15790</name>
</gene>
<dbReference type="PANTHER" id="PTHR37477">
    <property type="entry name" value="COBALT-PRECORRIN-5A HYDROLASE"/>
    <property type="match status" value="1"/>
</dbReference>
<evidence type="ECO:0000313" key="2">
    <source>
        <dbReference type="EMBL" id="MCP8888577.1"/>
    </source>
</evidence>
<dbReference type="SUPFAM" id="SSF159664">
    <property type="entry name" value="CobE/GbiG C-terminal domain-like"/>
    <property type="match status" value="1"/>
</dbReference>
<evidence type="ECO:0000259" key="1">
    <source>
        <dbReference type="Pfam" id="PF01890"/>
    </source>
</evidence>
<evidence type="ECO:0000313" key="3">
    <source>
        <dbReference type="Proteomes" id="UP001060275"/>
    </source>
</evidence>
<protein>
    <submittedName>
        <fullName evidence="2">Cobalamin biosynthesis protein</fullName>
    </submittedName>
</protein>
<dbReference type="RefSeq" id="WP_254675604.1">
    <property type="nucleotide sequence ID" value="NZ_JAMWDU010000006.1"/>
</dbReference>
<dbReference type="EMBL" id="JAMWDU010000006">
    <property type="protein sequence ID" value="MCP8888577.1"/>
    <property type="molecule type" value="Genomic_DNA"/>
</dbReference>
<dbReference type="Proteomes" id="UP001060275">
    <property type="component" value="Unassembled WGS sequence"/>
</dbReference>